<evidence type="ECO:0000313" key="4">
    <source>
        <dbReference type="EMBL" id="SNV61996.1"/>
    </source>
</evidence>
<evidence type="ECO:0000259" key="2">
    <source>
        <dbReference type="Pfam" id="PF11268"/>
    </source>
</evidence>
<dbReference type="Proteomes" id="UP000215374">
    <property type="component" value="Chromosome 1"/>
</dbReference>
<dbReference type="AlphaFoldDB" id="A0A076NMQ9"/>
<evidence type="ECO:0000313" key="6">
    <source>
        <dbReference type="Proteomes" id="UP000215374"/>
    </source>
</evidence>
<dbReference type="Proteomes" id="UP000028780">
    <property type="component" value="Chromosome"/>
</dbReference>
<feature type="domain" description="DUF3071" evidence="2">
    <location>
        <begin position="1"/>
        <end position="216"/>
    </location>
</feature>
<feature type="compositionally biased region" description="Basic and acidic residues" evidence="1">
    <location>
        <begin position="65"/>
        <end position="80"/>
    </location>
</feature>
<feature type="region of interest" description="Disordered" evidence="1">
    <location>
        <begin position="217"/>
        <end position="239"/>
    </location>
</feature>
<accession>A0A076NMQ9</accession>
<dbReference type="KEGG" id="cii:CIMIT_03300"/>
<feature type="compositionally biased region" description="Basic and acidic residues" evidence="1">
    <location>
        <begin position="295"/>
        <end position="306"/>
    </location>
</feature>
<name>A0A076NMQ9_9CORY</name>
<dbReference type="eggNOG" id="ENOG502ZCFK">
    <property type="taxonomic scope" value="Bacteria"/>
</dbReference>
<organism evidence="3 5">
    <name type="scientific">Corynebacterium imitans</name>
    <dbReference type="NCBI Taxonomy" id="156978"/>
    <lineage>
        <taxon>Bacteria</taxon>
        <taxon>Bacillati</taxon>
        <taxon>Actinomycetota</taxon>
        <taxon>Actinomycetes</taxon>
        <taxon>Mycobacteriales</taxon>
        <taxon>Corynebacteriaceae</taxon>
        <taxon>Corynebacterium</taxon>
    </lineage>
</organism>
<dbReference type="EMBL" id="CP009211">
    <property type="protein sequence ID" value="AIJ33060.1"/>
    <property type="molecule type" value="Genomic_DNA"/>
</dbReference>
<dbReference type="InterPro" id="IPR047682">
    <property type="entry name" value="SepH-like"/>
</dbReference>
<dbReference type="RefSeq" id="WP_038589082.1">
    <property type="nucleotide sequence ID" value="NZ_CP009211.1"/>
</dbReference>
<sequence>MRVLYLMADESTEKFFVLRDSEGVSFQIARSEFAPLFSPAAEQAEDGEAAAESAPAAAVEEVEGGVEKQGPEAPAEHDDTPEYSALSKQRGLPEPDPLLTNPLTMPPREIQARIRAGATSQELADEMGVAVSRVDTYSHPVVLERMQIAEAAKQSHPVRDEGPAKLTLFEILATAFAARGHSLSDAAWDATREPGEPWVVHLRWRAGLTENEAQWTLKRSMGSPASTEARNSVAADLTDPDFVQPVRSLTAVDAHGEDDWDGSASPAREETAETDADADGAEETGGTEGTVTEGDFLRHPDGEQPQKRRRKAVTPHWEDVLLGVRTNTKRPRK</sequence>
<keyword evidence="5" id="KW-1185">Reference proteome</keyword>
<dbReference type="OrthoDB" id="5180791at2"/>
<dbReference type="STRING" id="156978.CIMIT_03300"/>
<dbReference type="InterPro" id="IPR021421">
    <property type="entry name" value="DUF3071"/>
</dbReference>
<evidence type="ECO:0000313" key="5">
    <source>
        <dbReference type="Proteomes" id="UP000028780"/>
    </source>
</evidence>
<feature type="compositionally biased region" description="Low complexity" evidence="1">
    <location>
        <begin position="50"/>
        <end position="59"/>
    </location>
</feature>
<dbReference type="NCBIfam" id="NF040712">
    <property type="entry name" value="SepH"/>
    <property type="match status" value="1"/>
</dbReference>
<feature type="region of interest" description="Disordered" evidence="1">
    <location>
        <begin position="39"/>
        <end position="103"/>
    </location>
</feature>
<reference evidence="3 5" key="1">
    <citation type="submission" date="2014-08" db="EMBL/GenBank/DDBJ databases">
        <title>Complete genome sequence of Corynebacterium imitans DSM 44264, isolated from a five-month-old boy with suspected pharyngeal diphtheria.</title>
        <authorList>
            <person name="Mollmann S."/>
            <person name="Albersmeier A."/>
            <person name="Ruckert C."/>
            <person name="Tauch A."/>
        </authorList>
    </citation>
    <scope>NUCLEOTIDE SEQUENCE [LARGE SCALE GENOMIC DNA]</scope>
    <source>
        <strain evidence="3 5">DSM 44264</strain>
    </source>
</reference>
<reference evidence="4 6" key="2">
    <citation type="submission" date="2017-06" db="EMBL/GenBank/DDBJ databases">
        <authorList>
            <consortium name="Pathogen Informatics"/>
        </authorList>
    </citation>
    <scope>NUCLEOTIDE SEQUENCE [LARGE SCALE GENOMIC DNA]</scope>
    <source>
        <strain evidence="4 6">NCTC13015</strain>
    </source>
</reference>
<feature type="region of interest" description="Disordered" evidence="1">
    <location>
        <begin position="251"/>
        <end position="333"/>
    </location>
</feature>
<protein>
    <submittedName>
        <fullName evidence="4">Protein of uncharacterized function (DUF3071)</fullName>
    </submittedName>
</protein>
<evidence type="ECO:0000256" key="1">
    <source>
        <dbReference type="SAM" id="MobiDB-lite"/>
    </source>
</evidence>
<dbReference type="HOGENOM" id="CLU_021151_0_0_11"/>
<feature type="compositionally biased region" description="Acidic residues" evidence="1">
    <location>
        <begin position="272"/>
        <end position="282"/>
    </location>
</feature>
<gene>
    <name evidence="3" type="ORF">CIMIT_03300</name>
    <name evidence="4" type="ORF">SAMEA4535761_00727</name>
</gene>
<dbReference type="Pfam" id="PF11268">
    <property type="entry name" value="DUF3071"/>
    <property type="match status" value="1"/>
</dbReference>
<dbReference type="EMBL" id="LT906467">
    <property type="protein sequence ID" value="SNV61996.1"/>
    <property type="molecule type" value="Genomic_DNA"/>
</dbReference>
<proteinExistence type="predicted"/>
<evidence type="ECO:0000313" key="3">
    <source>
        <dbReference type="EMBL" id="AIJ33060.1"/>
    </source>
</evidence>